<dbReference type="SUPFAM" id="SSF56672">
    <property type="entry name" value="DNA/RNA polymerases"/>
    <property type="match status" value="1"/>
</dbReference>
<gene>
    <name evidence="2" type="ORF">PHMEG_000736</name>
</gene>
<comment type="caution">
    <text evidence="2">The sequence shown here is derived from an EMBL/GenBank/DDBJ whole genome shotgun (WGS) entry which is preliminary data.</text>
</comment>
<feature type="domain" description="Reverse transcriptase/retrotransposon-derived protein RNase H-like" evidence="1">
    <location>
        <begin position="61"/>
        <end position="157"/>
    </location>
</feature>
<evidence type="ECO:0000259" key="1">
    <source>
        <dbReference type="Pfam" id="PF17919"/>
    </source>
</evidence>
<protein>
    <recommendedName>
        <fullName evidence="1">Reverse transcriptase/retrotransposon-derived protein RNase H-like domain-containing protein</fullName>
    </recommendedName>
</protein>
<evidence type="ECO:0000313" key="3">
    <source>
        <dbReference type="Proteomes" id="UP000198211"/>
    </source>
</evidence>
<dbReference type="Proteomes" id="UP000198211">
    <property type="component" value="Unassembled WGS sequence"/>
</dbReference>
<dbReference type="InterPro" id="IPR043128">
    <property type="entry name" value="Rev_trsase/Diguanyl_cyclase"/>
</dbReference>
<dbReference type="PANTHER" id="PTHR33064:SF37">
    <property type="entry name" value="RIBONUCLEASE H"/>
    <property type="match status" value="1"/>
</dbReference>
<organism evidence="2 3">
    <name type="scientific">Phytophthora megakarya</name>
    <dbReference type="NCBI Taxonomy" id="4795"/>
    <lineage>
        <taxon>Eukaryota</taxon>
        <taxon>Sar</taxon>
        <taxon>Stramenopiles</taxon>
        <taxon>Oomycota</taxon>
        <taxon>Peronosporomycetes</taxon>
        <taxon>Peronosporales</taxon>
        <taxon>Peronosporaceae</taxon>
        <taxon>Phytophthora</taxon>
    </lineage>
</organism>
<dbReference type="OrthoDB" id="104731at2759"/>
<sequence length="170" mass="18564">MPYPTTTDQLQQFLCASNWMSESIVDYARAADPLQQRLGELLSNGKRTRRGASGISVELSAEQKAAYKHAKELIDTSATLALPDDEATACVFTDPSDTGFAVVVIQVRDFDAKTVLTTQQQKFLTCLSGAFRGAQLNWTGIEKDAYLIVVACDKLCSMHVLFGYSATIVT</sequence>
<dbReference type="InterPro" id="IPR041577">
    <property type="entry name" value="RT_RNaseH_2"/>
</dbReference>
<proteinExistence type="predicted"/>
<name>A0A225X4I7_9STRA</name>
<dbReference type="InterPro" id="IPR043502">
    <property type="entry name" value="DNA/RNA_pol_sf"/>
</dbReference>
<dbReference type="InterPro" id="IPR051320">
    <property type="entry name" value="Viral_Replic_Matur_Polypro"/>
</dbReference>
<dbReference type="EMBL" id="NBNE01000021">
    <property type="protein sequence ID" value="OWZ24257.1"/>
    <property type="molecule type" value="Genomic_DNA"/>
</dbReference>
<dbReference type="Pfam" id="PF17919">
    <property type="entry name" value="RT_RNaseH_2"/>
    <property type="match status" value="1"/>
</dbReference>
<dbReference type="PANTHER" id="PTHR33064">
    <property type="entry name" value="POL PROTEIN"/>
    <property type="match status" value="1"/>
</dbReference>
<dbReference type="AlphaFoldDB" id="A0A225X4I7"/>
<evidence type="ECO:0000313" key="2">
    <source>
        <dbReference type="EMBL" id="OWZ24257.1"/>
    </source>
</evidence>
<reference evidence="3" key="1">
    <citation type="submission" date="2017-03" db="EMBL/GenBank/DDBJ databases">
        <title>Phytopthora megakarya and P. palmivora, two closely related causual agents of cacao black pod achieved similar genome size and gene model numbers by different mechanisms.</title>
        <authorList>
            <person name="Ali S."/>
            <person name="Shao J."/>
            <person name="Larry D.J."/>
            <person name="Kronmiller B."/>
            <person name="Shen D."/>
            <person name="Strem M.D."/>
            <person name="Melnick R.L."/>
            <person name="Guiltinan M.J."/>
            <person name="Tyler B.M."/>
            <person name="Meinhardt L.W."/>
            <person name="Bailey B.A."/>
        </authorList>
    </citation>
    <scope>NUCLEOTIDE SEQUENCE [LARGE SCALE GENOMIC DNA]</scope>
    <source>
        <strain evidence="3">zdho120</strain>
    </source>
</reference>
<keyword evidence="3" id="KW-1185">Reference proteome</keyword>
<accession>A0A225X4I7</accession>
<dbReference type="Gene3D" id="3.30.70.270">
    <property type="match status" value="1"/>
</dbReference>